<dbReference type="KEGG" id="hav:AT03_04695"/>
<dbReference type="HOGENOM" id="CLU_007100_8_2_6"/>
<evidence type="ECO:0000256" key="7">
    <source>
        <dbReference type="RuleBase" id="RU000320"/>
    </source>
</evidence>
<dbReference type="Pfam" id="PF00361">
    <property type="entry name" value="Proton_antipo_M"/>
    <property type="match status" value="1"/>
</dbReference>
<keyword evidence="5" id="KW-0560">Oxidoreductase</keyword>
<keyword evidence="2" id="KW-1003">Cell membrane</keyword>
<dbReference type="AlphaFoldDB" id="A0A097QZ49"/>
<evidence type="ECO:0000256" key="4">
    <source>
        <dbReference type="ARBA" id="ARBA00022989"/>
    </source>
</evidence>
<dbReference type="RefSeq" id="WP_025801575.1">
    <property type="nucleotide sequence ID" value="NZ_CP009706.1"/>
</dbReference>
<feature type="transmembrane region" description="Helical" evidence="8">
    <location>
        <begin position="204"/>
        <end position="228"/>
    </location>
</feature>
<dbReference type="eggNOG" id="COG0651">
    <property type="taxonomic scope" value="Bacteria"/>
</dbReference>
<protein>
    <submittedName>
        <fullName evidence="10">Formate hydrogenlyase</fullName>
    </submittedName>
</protein>
<feature type="transmembrane region" description="Helical" evidence="8">
    <location>
        <begin position="304"/>
        <end position="324"/>
    </location>
</feature>
<evidence type="ECO:0000313" key="11">
    <source>
        <dbReference type="Proteomes" id="UP000029986"/>
    </source>
</evidence>
<feature type="transmembrane region" description="Helical" evidence="8">
    <location>
        <begin position="269"/>
        <end position="292"/>
    </location>
</feature>
<evidence type="ECO:0000256" key="8">
    <source>
        <dbReference type="SAM" id="Phobius"/>
    </source>
</evidence>
<dbReference type="GO" id="GO:0016829">
    <property type="term" value="F:lyase activity"/>
    <property type="evidence" value="ECO:0007669"/>
    <property type="project" value="UniProtKB-KW"/>
</dbReference>
<dbReference type="InterPro" id="IPR052175">
    <property type="entry name" value="ComplexI-like_HydComp"/>
</dbReference>
<evidence type="ECO:0000256" key="6">
    <source>
        <dbReference type="ARBA" id="ARBA00023136"/>
    </source>
</evidence>
<name>A0A097QZ49_HAFAL</name>
<evidence type="ECO:0000256" key="5">
    <source>
        <dbReference type="ARBA" id="ARBA00023002"/>
    </source>
</evidence>
<dbReference type="Proteomes" id="UP000029986">
    <property type="component" value="Chromosome"/>
</dbReference>
<sequence length="635" mass="67160">MNTVELLSFALSIYLISAILALLLGTTGSGWIGARVAALGALVAGVAGTWSACQGLTFTPEIVSANLFNHTPVLFSTLNSLMLLLTSVVSLLCGIYAFSYLKGYAPKKAALIGCLMNLLSAAISLLVLTDNAVIFVALLELMTLFTALLVWQSQDAKARKAASLYWLMSRLGTVLIIAAFWIIYRHSGTLALSEFHLASLSRGLASWVFVLGLLGFGIVSGLVPLHGWIPQVHSSAPSHAATLISSVMLKVGLFGLLKLSIDWLGMPQLWWGAALMIVGALTAFIGGLYALMEHDIKRLLAYHTVENIGIILLGLSACVLGLALGKPTLAVLGLMAGLFHMVNHTLFKGVLFLGAGAVIRSTGAKDIEKLGGVARRMPLTATAMLIGLMSMAALPPLNGFVSEWFTYQSLFSLSHSSAVSMRIIAPLVMVVLAITGALAVMCVAKIFGVTFLGAPRSEGAANAGCAPASMLFSPVLLAISCLAFGIGAPWVLPYMLQMAAGSLGLMLDPHQMTQGAVMISGTTNTTLLSTPMIAILMLAFPILPMLLVGMYKNSRLPRRSHGDAWACGYGHEAEMVVTATGFAQPLRVMFAPIYRLRKVCNPAPVFGGLLRDGAMRVYPALAVIELALLLVAIFA</sequence>
<feature type="transmembrane region" description="Helical" evidence="8">
    <location>
        <begin position="240"/>
        <end position="257"/>
    </location>
</feature>
<feature type="transmembrane region" description="Helical" evidence="8">
    <location>
        <begin position="379"/>
        <end position="401"/>
    </location>
</feature>
<feature type="transmembrane region" description="Helical" evidence="8">
    <location>
        <begin position="110"/>
        <end position="127"/>
    </location>
</feature>
<feature type="transmembrane region" description="Helical" evidence="8">
    <location>
        <begin position="163"/>
        <end position="184"/>
    </location>
</feature>
<dbReference type="PANTHER" id="PTHR42682:SF3">
    <property type="entry name" value="FORMATE HYDROGENLYASE SUBUNIT 3-RELATED"/>
    <property type="match status" value="1"/>
</dbReference>
<feature type="transmembrane region" description="Helical" evidence="8">
    <location>
        <begin position="6"/>
        <end position="24"/>
    </location>
</feature>
<gene>
    <name evidence="10" type="ORF">AT03_04695</name>
</gene>
<organism evidence="10 11">
    <name type="scientific">Hafnia alvei FB1</name>
    <dbReference type="NCBI Taxonomy" id="1453496"/>
    <lineage>
        <taxon>Bacteria</taxon>
        <taxon>Pseudomonadati</taxon>
        <taxon>Pseudomonadota</taxon>
        <taxon>Gammaproteobacteria</taxon>
        <taxon>Enterobacterales</taxon>
        <taxon>Hafniaceae</taxon>
        <taxon>Hafnia</taxon>
    </lineage>
</organism>
<dbReference type="GO" id="GO:0005886">
    <property type="term" value="C:plasma membrane"/>
    <property type="evidence" value="ECO:0007669"/>
    <property type="project" value="UniProtKB-SubCell"/>
</dbReference>
<feature type="domain" description="NADH:quinone oxidoreductase/Mrp antiporter transmembrane" evidence="9">
    <location>
        <begin position="134"/>
        <end position="421"/>
    </location>
</feature>
<accession>A0A097QZ49</accession>
<dbReference type="PRINTS" id="PR01437">
    <property type="entry name" value="NUOXDRDTASE4"/>
</dbReference>
<evidence type="ECO:0000259" key="9">
    <source>
        <dbReference type="Pfam" id="PF00361"/>
    </source>
</evidence>
<feature type="transmembrane region" description="Helical" evidence="8">
    <location>
        <begin position="532"/>
        <end position="551"/>
    </location>
</feature>
<feature type="transmembrane region" description="Helical" evidence="8">
    <location>
        <begin position="330"/>
        <end position="359"/>
    </location>
</feature>
<feature type="transmembrane region" description="Helical" evidence="8">
    <location>
        <begin position="617"/>
        <end position="634"/>
    </location>
</feature>
<dbReference type="InterPro" id="IPR001750">
    <property type="entry name" value="ND/Mrp_TM"/>
</dbReference>
<dbReference type="OrthoDB" id="9768329at2"/>
<feature type="transmembrane region" description="Helical" evidence="8">
    <location>
        <begin position="36"/>
        <end position="58"/>
    </location>
</feature>
<dbReference type="EMBL" id="CP009706">
    <property type="protein sequence ID" value="AIU71766.1"/>
    <property type="molecule type" value="Genomic_DNA"/>
</dbReference>
<keyword evidence="3 7" id="KW-0812">Transmembrane</keyword>
<dbReference type="InterPro" id="IPR003918">
    <property type="entry name" value="NADH_UbQ_OxRdtase"/>
</dbReference>
<dbReference type="GO" id="GO:0008137">
    <property type="term" value="F:NADH dehydrogenase (ubiquinone) activity"/>
    <property type="evidence" value="ECO:0007669"/>
    <property type="project" value="InterPro"/>
</dbReference>
<comment type="subcellular location">
    <subcellularLocation>
        <location evidence="1">Cell membrane</location>
        <topology evidence="1">Multi-pass membrane protein</topology>
    </subcellularLocation>
    <subcellularLocation>
        <location evidence="7">Membrane</location>
        <topology evidence="7">Multi-pass membrane protein</topology>
    </subcellularLocation>
</comment>
<evidence type="ECO:0000313" key="10">
    <source>
        <dbReference type="EMBL" id="AIU71766.1"/>
    </source>
</evidence>
<proteinExistence type="predicted"/>
<keyword evidence="6 8" id="KW-0472">Membrane</keyword>
<keyword evidence="11" id="KW-1185">Reference proteome</keyword>
<feature type="transmembrane region" description="Helical" evidence="8">
    <location>
        <begin position="78"/>
        <end position="98"/>
    </location>
</feature>
<keyword evidence="4 8" id="KW-1133">Transmembrane helix</keyword>
<evidence type="ECO:0000256" key="1">
    <source>
        <dbReference type="ARBA" id="ARBA00004651"/>
    </source>
</evidence>
<reference evidence="10 11" key="1">
    <citation type="journal article" date="2014" name="Gut Pathog.">
        <title>Gene clusters of Hafnia alvei strain FB1 important in survival and pathogenesis: a draft genome perspective.</title>
        <authorList>
            <person name="Tan J.Y."/>
            <person name="Yin W.F."/>
            <person name="Chan K.G."/>
        </authorList>
    </citation>
    <scope>NUCLEOTIDE SEQUENCE [LARGE SCALE GENOMIC DNA]</scope>
    <source>
        <strain evidence="10 11">FB1</strain>
    </source>
</reference>
<dbReference type="GO" id="GO:0016491">
    <property type="term" value="F:oxidoreductase activity"/>
    <property type="evidence" value="ECO:0007669"/>
    <property type="project" value="UniProtKB-KW"/>
</dbReference>
<dbReference type="PANTHER" id="PTHR42682">
    <property type="entry name" value="HYDROGENASE-4 COMPONENT F"/>
    <property type="match status" value="1"/>
</dbReference>
<dbReference type="PATRIC" id="fig|1453496.5.peg.939"/>
<evidence type="ECO:0000256" key="2">
    <source>
        <dbReference type="ARBA" id="ARBA00022475"/>
    </source>
</evidence>
<feature type="transmembrane region" description="Helical" evidence="8">
    <location>
        <begin position="133"/>
        <end position="151"/>
    </location>
</feature>
<keyword evidence="10" id="KW-0456">Lyase</keyword>
<feature type="transmembrane region" description="Helical" evidence="8">
    <location>
        <begin position="475"/>
        <end position="496"/>
    </location>
</feature>
<feature type="transmembrane region" description="Helical" evidence="8">
    <location>
        <begin position="421"/>
        <end position="454"/>
    </location>
</feature>
<evidence type="ECO:0000256" key="3">
    <source>
        <dbReference type="ARBA" id="ARBA00022692"/>
    </source>
</evidence>
<dbReference type="GO" id="GO:0042773">
    <property type="term" value="P:ATP synthesis coupled electron transport"/>
    <property type="evidence" value="ECO:0007669"/>
    <property type="project" value="InterPro"/>
</dbReference>